<sequence>MAVRDSKRIQANKALFAASTLAAALLLAGYGSAAHAASGAQAAASNGSTGLGIADAEYSLDKLIEAAKKEPPITVVDATGKIKVMAEKFSEKYGIKATGEKISASNQEEILVREAQARNVRRDVFNMSNLPNVTAQFLPQGIAVSWMPPDLKGETPAEYQHPAITSLNVWVWVYNPAVFGDKCPVDNMWALTDQKWKGKISIPDPLLRNETMFWFNQIADNSDATMKKAYEAYFGKPLESKEPTAMAEWVKRFASNKVKVQKSDTDVGPIVGASTAEHPVIGFVSAAIFSHAKHENFPMAVCKEMTPWVGQLTPRVAVIAAGTKSPNAAKLFVHYMMSAEGMLPQMEDGKVSTNRNAKMPESDASGVGKLTEKMYVNNSDTTPDDFKKLQYWRDLWTVSSR</sequence>
<dbReference type="PANTHER" id="PTHR30006">
    <property type="entry name" value="THIAMINE-BINDING PERIPLASMIC PROTEIN-RELATED"/>
    <property type="match status" value="1"/>
</dbReference>
<evidence type="ECO:0000313" key="4">
    <source>
        <dbReference type="Proteomes" id="UP000559809"/>
    </source>
</evidence>
<name>A0A853FU23_9BURK</name>
<dbReference type="PANTHER" id="PTHR30006:SF2">
    <property type="entry name" value="ABC TRANSPORTER SUBSTRATE-BINDING PROTEIN"/>
    <property type="match status" value="1"/>
</dbReference>
<gene>
    <name evidence="3" type="ORF">H0A72_02055</name>
</gene>
<dbReference type="Proteomes" id="UP000559809">
    <property type="component" value="Unassembled WGS sequence"/>
</dbReference>
<accession>A0A853FU23</accession>
<dbReference type="EMBL" id="JACCEM010000001">
    <property type="protein sequence ID" value="NYT48083.1"/>
    <property type="molecule type" value="Genomic_DNA"/>
</dbReference>
<protein>
    <submittedName>
        <fullName evidence="3">ABC transporter substrate-binding protein</fullName>
    </submittedName>
</protein>
<comment type="caution">
    <text evidence="3">The sequence shown here is derived from an EMBL/GenBank/DDBJ whole genome shotgun (WGS) entry which is preliminary data.</text>
</comment>
<dbReference type="SUPFAM" id="SSF53850">
    <property type="entry name" value="Periplasmic binding protein-like II"/>
    <property type="match status" value="1"/>
</dbReference>
<dbReference type="InterPro" id="IPR006059">
    <property type="entry name" value="SBP"/>
</dbReference>
<dbReference type="Pfam" id="PF13416">
    <property type="entry name" value="SBP_bac_8"/>
    <property type="match status" value="1"/>
</dbReference>
<dbReference type="Gene3D" id="3.40.190.10">
    <property type="entry name" value="Periplasmic binding protein-like II"/>
    <property type="match status" value="2"/>
</dbReference>
<evidence type="ECO:0000313" key="3">
    <source>
        <dbReference type="EMBL" id="NYT48083.1"/>
    </source>
</evidence>
<feature type="signal peptide" evidence="2">
    <location>
        <begin position="1"/>
        <end position="36"/>
    </location>
</feature>
<organism evidence="3 4">
    <name type="scientific">Parapusillimonas granuli</name>
    <dbReference type="NCBI Taxonomy" id="380911"/>
    <lineage>
        <taxon>Bacteria</taxon>
        <taxon>Pseudomonadati</taxon>
        <taxon>Pseudomonadota</taxon>
        <taxon>Betaproteobacteria</taxon>
        <taxon>Burkholderiales</taxon>
        <taxon>Alcaligenaceae</taxon>
        <taxon>Parapusillimonas</taxon>
    </lineage>
</organism>
<evidence type="ECO:0000256" key="1">
    <source>
        <dbReference type="ARBA" id="ARBA00022729"/>
    </source>
</evidence>
<evidence type="ECO:0000256" key="2">
    <source>
        <dbReference type="SAM" id="SignalP"/>
    </source>
</evidence>
<keyword evidence="4" id="KW-1185">Reference proteome</keyword>
<feature type="chain" id="PRO_5032449965" evidence="2">
    <location>
        <begin position="37"/>
        <end position="401"/>
    </location>
</feature>
<dbReference type="AlphaFoldDB" id="A0A853FU23"/>
<keyword evidence="1 2" id="KW-0732">Signal</keyword>
<proteinExistence type="predicted"/>
<reference evidence="3 4" key="1">
    <citation type="submission" date="2020-07" db="EMBL/GenBank/DDBJ databases">
        <title>Taxonomic revisions and descriptions of new bacterial species based on genomic comparisons in the high-G+C-content subgroup of the family Alcaligenaceae.</title>
        <authorList>
            <person name="Szabo A."/>
            <person name="Felfoldi T."/>
        </authorList>
    </citation>
    <scope>NUCLEOTIDE SEQUENCE [LARGE SCALE GENOMIC DNA]</scope>
    <source>
        <strain evidence="3 4">LMG 24012</strain>
    </source>
</reference>